<dbReference type="GO" id="GO:0016787">
    <property type="term" value="F:hydrolase activity"/>
    <property type="evidence" value="ECO:0007669"/>
    <property type="project" value="UniProtKB-KW"/>
</dbReference>
<feature type="domain" description="HIT" evidence="4">
    <location>
        <begin position="1"/>
        <end position="104"/>
    </location>
</feature>
<dbReference type="GO" id="GO:0009117">
    <property type="term" value="P:nucleotide metabolic process"/>
    <property type="evidence" value="ECO:0007669"/>
    <property type="project" value="TreeGrafter"/>
</dbReference>
<sequence length="139" mass="14856">MFTRIIDGRVPGDFVWKDDAVVVFLSIGPLADGHALVVPRAEVDAWTDLPADLLAHVMEVAQLVGKAQLQAFDGDRIGVIVAGFEVPHTHVHVFPATSEAQFDFANAAKDPDRDRLAANGRALRAALRAAGHEATVPAD</sequence>
<dbReference type="PANTHER" id="PTHR46648:SF1">
    <property type="entry name" value="ADENOSINE 5'-MONOPHOSPHORAMIDASE HNT1"/>
    <property type="match status" value="1"/>
</dbReference>
<protein>
    <submittedName>
        <fullName evidence="5">Diadenosine tetraphosphate hydrolase</fullName>
    </submittedName>
</protein>
<dbReference type="PRINTS" id="PR00332">
    <property type="entry name" value="HISTRIAD"/>
</dbReference>
<dbReference type="STRING" id="554083.BKD30_09345"/>
<dbReference type="EMBL" id="MRDE01000064">
    <property type="protein sequence ID" value="OMH24202.1"/>
    <property type="molecule type" value="Genomic_DNA"/>
</dbReference>
<feature type="short sequence motif" description="Histidine triad motif" evidence="2 3">
    <location>
        <begin position="88"/>
        <end position="92"/>
    </location>
</feature>
<dbReference type="SUPFAM" id="SSF54197">
    <property type="entry name" value="HIT-like"/>
    <property type="match status" value="1"/>
</dbReference>
<dbReference type="InterPro" id="IPR036265">
    <property type="entry name" value="HIT-like_sf"/>
</dbReference>
<evidence type="ECO:0000256" key="2">
    <source>
        <dbReference type="PIRSR" id="PIRSR601310-3"/>
    </source>
</evidence>
<dbReference type="InterPro" id="IPR001310">
    <property type="entry name" value="Histidine_triad_HIT"/>
</dbReference>
<dbReference type="Pfam" id="PF01230">
    <property type="entry name" value="HIT"/>
    <property type="match status" value="1"/>
</dbReference>
<dbReference type="Proteomes" id="UP000187085">
    <property type="component" value="Unassembled WGS sequence"/>
</dbReference>
<dbReference type="PROSITE" id="PS51084">
    <property type="entry name" value="HIT_2"/>
    <property type="match status" value="1"/>
</dbReference>
<evidence type="ECO:0000259" key="4">
    <source>
        <dbReference type="PROSITE" id="PS51084"/>
    </source>
</evidence>
<keyword evidence="5" id="KW-0378">Hydrolase</keyword>
<comment type="caution">
    <text evidence="5">The sequence shown here is derived from an EMBL/GenBank/DDBJ whole genome shotgun (WGS) entry which is preliminary data.</text>
</comment>
<organism evidence="5 6">
    <name type="scientific">Tersicoccus phoenicis</name>
    <dbReference type="NCBI Taxonomy" id="554083"/>
    <lineage>
        <taxon>Bacteria</taxon>
        <taxon>Bacillati</taxon>
        <taxon>Actinomycetota</taxon>
        <taxon>Actinomycetes</taxon>
        <taxon>Micrococcales</taxon>
        <taxon>Micrococcaceae</taxon>
        <taxon>Tersicoccus</taxon>
    </lineage>
</organism>
<accession>A0A1R1L9J2</accession>
<keyword evidence="6" id="KW-1185">Reference proteome</keyword>
<reference evidence="5 6" key="1">
    <citation type="submission" date="2016-12" db="EMBL/GenBank/DDBJ databases">
        <title>Draft genome of Tersicoccus phoenicis 1P05MA.</title>
        <authorList>
            <person name="Nakajima Y."/>
            <person name="Yoshizawa S."/>
            <person name="Nakamura K."/>
            <person name="Ogura Y."/>
            <person name="Hayashi T."/>
            <person name="Kogure K."/>
        </authorList>
    </citation>
    <scope>NUCLEOTIDE SEQUENCE [LARGE SCALE GENOMIC DNA]</scope>
    <source>
        <strain evidence="5 6">1p05MA</strain>
    </source>
</reference>
<feature type="active site" description="Tele-AMP-histidine intermediate" evidence="1">
    <location>
        <position position="90"/>
    </location>
</feature>
<proteinExistence type="predicted"/>
<dbReference type="InterPro" id="IPR011146">
    <property type="entry name" value="HIT-like"/>
</dbReference>
<dbReference type="AlphaFoldDB" id="A0A1R1L9J2"/>
<evidence type="ECO:0000256" key="3">
    <source>
        <dbReference type="PROSITE-ProRule" id="PRU00464"/>
    </source>
</evidence>
<gene>
    <name evidence="5" type="ORF">BKD30_09345</name>
</gene>
<dbReference type="PANTHER" id="PTHR46648">
    <property type="entry name" value="HIT FAMILY PROTEIN 1"/>
    <property type="match status" value="1"/>
</dbReference>
<evidence type="ECO:0000256" key="1">
    <source>
        <dbReference type="PIRSR" id="PIRSR601310-1"/>
    </source>
</evidence>
<evidence type="ECO:0000313" key="5">
    <source>
        <dbReference type="EMBL" id="OMH24202.1"/>
    </source>
</evidence>
<name>A0A1R1L9J2_9MICC</name>
<dbReference type="Gene3D" id="3.30.428.10">
    <property type="entry name" value="HIT-like"/>
    <property type="match status" value="1"/>
</dbReference>
<evidence type="ECO:0000313" key="6">
    <source>
        <dbReference type="Proteomes" id="UP000187085"/>
    </source>
</evidence>